<dbReference type="AlphaFoldDB" id="W9GLN9"/>
<dbReference type="Pfam" id="PF01565">
    <property type="entry name" value="FAD_binding_4"/>
    <property type="match status" value="1"/>
</dbReference>
<dbReference type="Proteomes" id="UP000019494">
    <property type="component" value="Unassembled WGS sequence"/>
</dbReference>
<dbReference type="EMBL" id="AWQS01000019">
    <property type="protein sequence ID" value="EWT07176.1"/>
    <property type="molecule type" value="Genomic_DNA"/>
</dbReference>
<evidence type="ECO:0000259" key="2">
    <source>
        <dbReference type="PROSITE" id="PS51387"/>
    </source>
</evidence>
<dbReference type="GO" id="GO:0003885">
    <property type="term" value="F:D-arabinono-1,4-lactone oxidase activity"/>
    <property type="evidence" value="ECO:0007669"/>
    <property type="project" value="InterPro"/>
</dbReference>
<dbReference type="GO" id="GO:0016020">
    <property type="term" value="C:membrane"/>
    <property type="evidence" value="ECO:0007669"/>
    <property type="project" value="InterPro"/>
</dbReference>
<dbReference type="InterPro" id="IPR036318">
    <property type="entry name" value="FAD-bd_PCMH-like_sf"/>
</dbReference>
<protein>
    <submittedName>
        <fullName evidence="3">Decaprenylphosphoryl-beta-D-ribose oxidase</fullName>
    </submittedName>
</protein>
<dbReference type="PROSITE" id="PS51387">
    <property type="entry name" value="FAD_PCMH"/>
    <property type="match status" value="1"/>
</dbReference>
<dbReference type="Gene3D" id="3.30.465.10">
    <property type="match status" value="1"/>
</dbReference>
<dbReference type="RefSeq" id="WP_034713881.1">
    <property type="nucleotide sequence ID" value="NZ_AWQS01000019.1"/>
</dbReference>
<proteinExistence type="predicted"/>
<accession>W9GLN9</accession>
<dbReference type="InterPro" id="IPR016169">
    <property type="entry name" value="FAD-bd_PCMH_sub2"/>
</dbReference>
<evidence type="ECO:0000313" key="4">
    <source>
        <dbReference type="Proteomes" id="UP000019494"/>
    </source>
</evidence>
<dbReference type="PANTHER" id="PTHR43762">
    <property type="entry name" value="L-GULONOLACTONE OXIDASE"/>
    <property type="match status" value="1"/>
</dbReference>
<reference evidence="4" key="1">
    <citation type="submission" date="2013-08" db="EMBL/GenBank/DDBJ databases">
        <title>Intrasporangium oryzae NRRL B-24470.</title>
        <authorList>
            <person name="Liu H."/>
            <person name="Wang G."/>
        </authorList>
    </citation>
    <scope>NUCLEOTIDE SEQUENCE [LARGE SCALE GENOMIC DNA]</scope>
    <source>
        <strain evidence="4">Q5-1</strain>
    </source>
</reference>
<keyword evidence="4" id="KW-1185">Reference proteome</keyword>
<dbReference type="InterPro" id="IPR010031">
    <property type="entry name" value="FAD_lactone_oxidase-like"/>
</dbReference>
<dbReference type="PATRIC" id="fig|584657.3.peg.857"/>
<gene>
    <name evidence="3" type="ORF">N864_10480</name>
</gene>
<dbReference type="PANTHER" id="PTHR43762:SF1">
    <property type="entry name" value="D-ARABINONO-1,4-LACTONE OXIDASE"/>
    <property type="match status" value="1"/>
</dbReference>
<dbReference type="InterPro" id="IPR016166">
    <property type="entry name" value="FAD-bd_PCMH"/>
</dbReference>
<dbReference type="GO" id="GO:0071949">
    <property type="term" value="F:FAD binding"/>
    <property type="evidence" value="ECO:0007669"/>
    <property type="project" value="InterPro"/>
</dbReference>
<dbReference type="InterPro" id="IPR006094">
    <property type="entry name" value="Oxid_FAD_bind_N"/>
</dbReference>
<dbReference type="InterPro" id="IPR016171">
    <property type="entry name" value="Vanillyl_alc_oxidase_C-sub2"/>
</dbReference>
<dbReference type="InterPro" id="IPR007173">
    <property type="entry name" value="ALO_C"/>
</dbReference>
<dbReference type="SUPFAM" id="SSF56176">
    <property type="entry name" value="FAD-binding/transporter-associated domain-like"/>
    <property type="match status" value="1"/>
</dbReference>
<sequence>MSGTTRPHERRPLTGWGRTAPTVADVVVPATVDDLRCLIQRQPSRGVIARGLGRSYGDAAQNAGGLVLETGGLDQIGPVDPTSGLVTCGAGVSLDGLIRTVLPQGWFVPVTPGTRQVTVGGAVAADIHGKNHHGDGSICAHLDSVVLVDGRGELRTLTPEDDLFWAVPGGMGLTGVIVAATLRLIPVRSDRMVVDTVRTASLDETMEALAEADRTHRYSVAWVDCLAGGGGLGRGVVTAGEHAASPGEHDGGGRLPTTAWAVPSWAPRLPLSPRTVRLFNEAYHRAAPRSRRSLEPLGSFFHPLDVVGEWNRLYGARGFVQHQLAVRDPEVVRQVIAMFAAHRAPTFLCVLKRFGPGSAAPLSFPQPGWTLAVDLPAGDRRVGALLDEVDAAVIAGGGRVYLAKDARLAPSALAQMYPRLDEWRRLRERLDPDHVFVSDLARRLHL</sequence>
<feature type="domain" description="FAD-binding PCMH-type" evidence="2">
    <location>
        <begin position="19"/>
        <end position="187"/>
    </location>
</feature>
<keyword evidence="1" id="KW-0560">Oxidoreductase</keyword>
<organism evidence="3 4">
    <name type="scientific">Intrasporangium chromatireducens Q5-1</name>
    <dbReference type="NCBI Taxonomy" id="584657"/>
    <lineage>
        <taxon>Bacteria</taxon>
        <taxon>Bacillati</taxon>
        <taxon>Actinomycetota</taxon>
        <taxon>Actinomycetes</taxon>
        <taxon>Micrococcales</taxon>
        <taxon>Intrasporangiaceae</taxon>
        <taxon>Intrasporangium</taxon>
    </lineage>
</organism>
<dbReference type="OrthoDB" id="143770at2"/>
<name>W9GLN9_9MICO</name>
<evidence type="ECO:0000313" key="3">
    <source>
        <dbReference type="EMBL" id="EWT07176.1"/>
    </source>
</evidence>
<dbReference type="Gene3D" id="1.10.45.10">
    <property type="entry name" value="Vanillyl-alcohol Oxidase, Chain A, domain 4"/>
    <property type="match status" value="1"/>
</dbReference>
<comment type="caution">
    <text evidence="3">The sequence shown here is derived from an EMBL/GenBank/DDBJ whole genome shotgun (WGS) entry which is preliminary data.</text>
</comment>
<evidence type="ECO:0000256" key="1">
    <source>
        <dbReference type="ARBA" id="ARBA00023002"/>
    </source>
</evidence>
<dbReference type="Pfam" id="PF04030">
    <property type="entry name" value="ALO"/>
    <property type="match status" value="1"/>
</dbReference>